<dbReference type="InterPro" id="IPR036388">
    <property type="entry name" value="WH-like_DNA-bd_sf"/>
</dbReference>
<dbReference type="Pfam" id="PF00196">
    <property type="entry name" value="GerE"/>
    <property type="match status" value="1"/>
</dbReference>
<protein>
    <submittedName>
        <fullName evidence="6">Helix-turn-helix transcriptional regulator</fullName>
    </submittedName>
</protein>
<feature type="compositionally biased region" description="Low complexity" evidence="4">
    <location>
        <begin position="41"/>
        <end position="52"/>
    </location>
</feature>
<dbReference type="SUPFAM" id="SSF46894">
    <property type="entry name" value="C-terminal effector domain of the bipartite response regulators"/>
    <property type="match status" value="1"/>
</dbReference>
<dbReference type="RefSeq" id="WP_319952641.1">
    <property type="nucleotide sequence ID" value="NZ_JAXAVX010000001.1"/>
</dbReference>
<dbReference type="Gene3D" id="1.10.10.10">
    <property type="entry name" value="Winged helix-like DNA-binding domain superfamily/Winged helix DNA-binding domain"/>
    <property type="match status" value="1"/>
</dbReference>
<feature type="region of interest" description="Disordered" evidence="4">
    <location>
        <begin position="23"/>
        <end position="52"/>
    </location>
</feature>
<evidence type="ECO:0000259" key="5">
    <source>
        <dbReference type="PROSITE" id="PS50043"/>
    </source>
</evidence>
<dbReference type="Proteomes" id="UP001277761">
    <property type="component" value="Unassembled WGS sequence"/>
</dbReference>
<keyword evidence="1" id="KW-0805">Transcription regulation</keyword>
<keyword evidence="7" id="KW-1185">Reference proteome</keyword>
<dbReference type="EMBL" id="JAXAVX010000001">
    <property type="protein sequence ID" value="MDX8150493.1"/>
    <property type="molecule type" value="Genomic_DNA"/>
</dbReference>
<keyword evidence="2" id="KW-0238">DNA-binding</keyword>
<proteinExistence type="predicted"/>
<organism evidence="6 7">
    <name type="scientific">Patulibacter brassicae</name>
    <dbReference type="NCBI Taxonomy" id="1705717"/>
    <lineage>
        <taxon>Bacteria</taxon>
        <taxon>Bacillati</taxon>
        <taxon>Actinomycetota</taxon>
        <taxon>Thermoleophilia</taxon>
        <taxon>Solirubrobacterales</taxon>
        <taxon>Patulibacteraceae</taxon>
        <taxon>Patulibacter</taxon>
    </lineage>
</organism>
<dbReference type="PROSITE" id="PS50043">
    <property type="entry name" value="HTH_LUXR_2"/>
    <property type="match status" value="1"/>
</dbReference>
<comment type="caution">
    <text evidence="6">The sequence shown here is derived from an EMBL/GenBank/DDBJ whole genome shotgun (WGS) entry which is preliminary data.</text>
</comment>
<feature type="domain" description="HTH luxR-type" evidence="5">
    <location>
        <begin position="100"/>
        <end position="164"/>
    </location>
</feature>
<dbReference type="PANTHER" id="PTHR44688:SF16">
    <property type="entry name" value="DNA-BINDING TRANSCRIPTIONAL ACTIVATOR DEVR_DOSR"/>
    <property type="match status" value="1"/>
</dbReference>
<evidence type="ECO:0000313" key="7">
    <source>
        <dbReference type="Proteomes" id="UP001277761"/>
    </source>
</evidence>
<dbReference type="SMART" id="SM00421">
    <property type="entry name" value="HTH_LUXR"/>
    <property type="match status" value="1"/>
</dbReference>
<evidence type="ECO:0000256" key="3">
    <source>
        <dbReference type="ARBA" id="ARBA00023163"/>
    </source>
</evidence>
<sequence length="166" mass="17777">MAPNDAPRRTPVQRLQALAVPRAGQLWPVRGGDGRREPVDVSRASASVPRPSAGDGLAALLDRVRVALEDGDRDGAVALLAEASALATARPVAPPREPDAREGTPPSRAERRVLVLLAEDLTLSEIAERLVLSRNTVKSHVRLLYRRLGAGTRAEAVARARQRGLL</sequence>
<evidence type="ECO:0000256" key="4">
    <source>
        <dbReference type="SAM" id="MobiDB-lite"/>
    </source>
</evidence>
<evidence type="ECO:0000256" key="2">
    <source>
        <dbReference type="ARBA" id="ARBA00023125"/>
    </source>
</evidence>
<dbReference type="InterPro" id="IPR016032">
    <property type="entry name" value="Sig_transdc_resp-reg_C-effctor"/>
</dbReference>
<dbReference type="InterPro" id="IPR000792">
    <property type="entry name" value="Tscrpt_reg_LuxR_C"/>
</dbReference>
<evidence type="ECO:0000313" key="6">
    <source>
        <dbReference type="EMBL" id="MDX8150493.1"/>
    </source>
</evidence>
<name>A0ABU4VFC3_9ACTN</name>
<feature type="compositionally biased region" description="Basic and acidic residues" evidence="4">
    <location>
        <begin position="96"/>
        <end position="107"/>
    </location>
</feature>
<accession>A0ABU4VFC3</accession>
<gene>
    <name evidence="6" type="ORF">SK069_02715</name>
</gene>
<keyword evidence="3" id="KW-0804">Transcription</keyword>
<evidence type="ECO:0000256" key="1">
    <source>
        <dbReference type="ARBA" id="ARBA00023015"/>
    </source>
</evidence>
<dbReference type="CDD" id="cd06170">
    <property type="entry name" value="LuxR_C_like"/>
    <property type="match status" value="1"/>
</dbReference>
<reference evidence="6 7" key="1">
    <citation type="submission" date="2023-11" db="EMBL/GenBank/DDBJ databases">
        <authorList>
            <person name="Xu M."/>
            <person name="Jiang T."/>
        </authorList>
    </citation>
    <scope>NUCLEOTIDE SEQUENCE [LARGE SCALE GENOMIC DNA]</scope>
    <source>
        <strain evidence="6 7">SD</strain>
    </source>
</reference>
<dbReference type="PANTHER" id="PTHR44688">
    <property type="entry name" value="DNA-BINDING TRANSCRIPTIONAL ACTIVATOR DEVR_DOSR"/>
    <property type="match status" value="1"/>
</dbReference>
<feature type="region of interest" description="Disordered" evidence="4">
    <location>
        <begin position="87"/>
        <end position="107"/>
    </location>
</feature>